<dbReference type="Proteomes" id="UP000191285">
    <property type="component" value="Unassembled WGS sequence"/>
</dbReference>
<dbReference type="EMBL" id="MLKD01000001">
    <property type="protein sequence ID" value="OQE32159.1"/>
    <property type="molecule type" value="Genomic_DNA"/>
</dbReference>
<dbReference type="SUPFAM" id="SSF54427">
    <property type="entry name" value="NTF2-like"/>
    <property type="match status" value="1"/>
</dbReference>
<sequence>MEITEIRTCETKAWNALTQSGEALIPLLAKDCVMVFQGGMMLANESLLQVLSSDAFQPWSKYTITNDQVLPIDSNGSCALIVYKVSAERGKGDGEENVVFTALCSSIWRSYESNMGLKNWEMVSHQQTPV</sequence>
<dbReference type="Pfam" id="PF14534">
    <property type="entry name" value="DUF4440"/>
    <property type="match status" value="1"/>
</dbReference>
<evidence type="ECO:0000313" key="2">
    <source>
        <dbReference type="EMBL" id="OQE32159.1"/>
    </source>
</evidence>
<name>A0A1V6U237_9EURO</name>
<organism evidence="2 3">
    <name type="scientific">Penicillium steckii</name>
    <dbReference type="NCBI Taxonomy" id="303698"/>
    <lineage>
        <taxon>Eukaryota</taxon>
        <taxon>Fungi</taxon>
        <taxon>Dikarya</taxon>
        <taxon>Ascomycota</taxon>
        <taxon>Pezizomycotina</taxon>
        <taxon>Eurotiomycetes</taxon>
        <taxon>Eurotiomycetidae</taxon>
        <taxon>Eurotiales</taxon>
        <taxon>Aspergillaceae</taxon>
        <taxon>Penicillium</taxon>
    </lineage>
</organism>
<feature type="domain" description="DUF4440" evidence="1">
    <location>
        <begin position="9"/>
        <end position="109"/>
    </location>
</feature>
<gene>
    <name evidence="2" type="ORF">PENSTE_c001G02113</name>
</gene>
<comment type="caution">
    <text evidence="2">The sequence shown here is derived from an EMBL/GenBank/DDBJ whole genome shotgun (WGS) entry which is preliminary data.</text>
</comment>
<dbReference type="InterPro" id="IPR027843">
    <property type="entry name" value="DUF4440"/>
</dbReference>
<dbReference type="AlphaFoldDB" id="A0A1V6U237"/>
<dbReference type="OrthoDB" id="2865667at2759"/>
<reference evidence="3" key="1">
    <citation type="journal article" date="2017" name="Nat. Microbiol.">
        <title>Global analysis of biosynthetic gene clusters reveals vast potential of secondary metabolite production in Penicillium species.</title>
        <authorList>
            <person name="Nielsen J.C."/>
            <person name="Grijseels S."/>
            <person name="Prigent S."/>
            <person name="Ji B."/>
            <person name="Dainat J."/>
            <person name="Nielsen K.F."/>
            <person name="Frisvad J.C."/>
            <person name="Workman M."/>
            <person name="Nielsen J."/>
        </authorList>
    </citation>
    <scope>NUCLEOTIDE SEQUENCE [LARGE SCALE GENOMIC DNA]</scope>
    <source>
        <strain evidence="3">IBT 24891</strain>
    </source>
</reference>
<protein>
    <recommendedName>
        <fullName evidence="1">DUF4440 domain-containing protein</fullName>
    </recommendedName>
</protein>
<proteinExistence type="predicted"/>
<dbReference type="Gene3D" id="3.10.450.50">
    <property type="match status" value="1"/>
</dbReference>
<keyword evidence="3" id="KW-1185">Reference proteome</keyword>
<dbReference type="InterPro" id="IPR032710">
    <property type="entry name" value="NTF2-like_dom_sf"/>
</dbReference>
<accession>A0A1V6U237</accession>
<evidence type="ECO:0000259" key="1">
    <source>
        <dbReference type="Pfam" id="PF14534"/>
    </source>
</evidence>
<evidence type="ECO:0000313" key="3">
    <source>
        <dbReference type="Proteomes" id="UP000191285"/>
    </source>
</evidence>